<feature type="domain" description="Transposase DDE" evidence="1">
    <location>
        <begin position="127"/>
        <end position="423"/>
    </location>
</feature>
<evidence type="ECO:0000259" key="1">
    <source>
        <dbReference type="Pfam" id="PF13701"/>
    </source>
</evidence>
<dbReference type="InterPro" id="IPR025668">
    <property type="entry name" value="Tnp_DDE_dom"/>
</dbReference>
<evidence type="ECO:0000313" key="3">
    <source>
        <dbReference type="Proteomes" id="UP001596043"/>
    </source>
</evidence>
<protein>
    <submittedName>
        <fullName evidence="2">IS1380 family transposase</fullName>
    </submittedName>
</protein>
<dbReference type="EMBL" id="JBHSFV010000001">
    <property type="protein sequence ID" value="MFC4632579.1"/>
    <property type="molecule type" value="Genomic_DNA"/>
</dbReference>
<comment type="caution">
    <text evidence="2">The sequence shown here is derived from an EMBL/GenBank/DDBJ whole genome shotgun (WGS) entry which is preliminary data.</text>
</comment>
<accession>A0ABV9HQX2</accession>
<proteinExistence type="predicted"/>
<gene>
    <name evidence="2" type="ORF">ACFO3O_01595</name>
</gene>
<name>A0ABV9HQX2_9FLAO</name>
<keyword evidence="3" id="KW-1185">Reference proteome</keyword>
<dbReference type="RefSeq" id="WP_379976780.1">
    <property type="nucleotide sequence ID" value="NZ_JBHSFV010000001.1"/>
</dbReference>
<sequence>MKIVQSSGITPFGGLNFVLEEFYINNLDKILSESLPDLAPQSKYDWKDILYSFWSIYLCGADCAEDLSGNLKSALSDIPYCNLPSPDRVLNRFKELALPFDVFSVPRGKKLHQFSINRDLNVLNIKILKLFNQLNLEQTLDYDNTILYTKKADAKRTYKKELGYCPGVATMGSKIVFIENRNGNSDAKTLQFQTLTRMFELLKDQNIKLINFRADGASYQLDVIDLIQKNVQNFYLRANSNQTLATAIDSIKSWKKVRVGNEEAYRGETFYSPFESIAKRTKKEHKVREYRLVVTKTKRKDGQISLFTGEDFNYSAIITNDQLKTEDQIVDFYNQRGASEREFDVLKNDFGWKNLPFSKLEENTVFLIFTAICRNLYGYLIKTFSKKVRGLNESFRIKKFVFRFICIPAKWIRTARQKKLKLYGKINFKT</sequence>
<dbReference type="InterPro" id="IPR047960">
    <property type="entry name" value="Transpos_IS1380"/>
</dbReference>
<dbReference type="Pfam" id="PF13701">
    <property type="entry name" value="DDE_Tnp_1_4"/>
    <property type="match status" value="1"/>
</dbReference>
<dbReference type="Proteomes" id="UP001596043">
    <property type="component" value="Unassembled WGS sequence"/>
</dbReference>
<reference evidence="3" key="1">
    <citation type="journal article" date="2019" name="Int. J. Syst. Evol. Microbiol.">
        <title>The Global Catalogue of Microorganisms (GCM) 10K type strain sequencing project: providing services to taxonomists for standard genome sequencing and annotation.</title>
        <authorList>
            <consortium name="The Broad Institute Genomics Platform"/>
            <consortium name="The Broad Institute Genome Sequencing Center for Infectious Disease"/>
            <person name="Wu L."/>
            <person name="Ma J."/>
        </authorList>
    </citation>
    <scope>NUCLEOTIDE SEQUENCE [LARGE SCALE GENOMIC DNA]</scope>
    <source>
        <strain evidence="3">YJ-61-S</strain>
    </source>
</reference>
<organism evidence="2 3">
    <name type="scientific">Dokdonia ponticola</name>
    <dbReference type="NCBI Taxonomy" id="2041041"/>
    <lineage>
        <taxon>Bacteria</taxon>
        <taxon>Pseudomonadati</taxon>
        <taxon>Bacteroidota</taxon>
        <taxon>Flavobacteriia</taxon>
        <taxon>Flavobacteriales</taxon>
        <taxon>Flavobacteriaceae</taxon>
        <taxon>Dokdonia</taxon>
    </lineage>
</organism>
<evidence type="ECO:0000313" key="2">
    <source>
        <dbReference type="EMBL" id="MFC4632579.1"/>
    </source>
</evidence>
<dbReference type="NCBIfam" id="NF033539">
    <property type="entry name" value="transpos_IS1380"/>
    <property type="match status" value="1"/>
</dbReference>